<organism evidence="2 3">
    <name type="scientific">Leptospirillum ferriphilum (strain ML-04)</name>
    <dbReference type="NCBI Taxonomy" id="1048260"/>
    <lineage>
        <taxon>Bacteria</taxon>
        <taxon>Pseudomonadati</taxon>
        <taxon>Nitrospirota</taxon>
        <taxon>Nitrospiria</taxon>
        <taxon>Nitrospirales</taxon>
        <taxon>Nitrospiraceae</taxon>
        <taxon>Leptospirillum</taxon>
    </lineage>
</organism>
<reference evidence="2 3" key="1">
    <citation type="journal article" date="2011" name="J. Microbiol.">
        <title>Complete genome of Leptospirillum ferriphilum ML-04 provides insight into its physiology and environmental adaptation.</title>
        <authorList>
            <person name="Mi S."/>
            <person name="Song J."/>
            <person name="Lin J."/>
            <person name="Che Y."/>
            <person name="Zheng H."/>
            <person name="Lin J."/>
        </authorList>
    </citation>
    <scope>NUCLEOTIDE SEQUENCE [LARGE SCALE GENOMIC DNA]</scope>
    <source>
        <strain evidence="2 3">ML-04</strain>
    </source>
</reference>
<dbReference type="InterPro" id="IPR036291">
    <property type="entry name" value="NAD(P)-bd_dom_sf"/>
</dbReference>
<gene>
    <name evidence="2" type="ordered locus">LFML04_0568</name>
</gene>
<dbReference type="InterPro" id="IPR003781">
    <property type="entry name" value="CoA-bd"/>
</dbReference>
<evidence type="ECO:0000313" key="3">
    <source>
        <dbReference type="Proteomes" id="UP000006177"/>
    </source>
</evidence>
<dbReference type="AlphaFoldDB" id="J9Z8N5"/>
<dbReference type="Gene3D" id="3.40.50.720">
    <property type="entry name" value="NAD(P)-binding Rossmann-like Domain"/>
    <property type="match status" value="1"/>
</dbReference>
<dbReference type="SUPFAM" id="SSF51735">
    <property type="entry name" value="NAD(P)-binding Rossmann-fold domains"/>
    <property type="match status" value="1"/>
</dbReference>
<dbReference type="Pfam" id="PF13380">
    <property type="entry name" value="CoA_binding_2"/>
    <property type="match status" value="1"/>
</dbReference>
<dbReference type="RefSeq" id="WP_014960322.1">
    <property type="nucleotide sequence ID" value="NC_018649.1"/>
</dbReference>
<evidence type="ECO:0000313" key="2">
    <source>
        <dbReference type="EMBL" id="AFS52805.1"/>
    </source>
</evidence>
<dbReference type="Proteomes" id="UP000006177">
    <property type="component" value="Chromosome"/>
</dbReference>
<name>J9Z8N5_LEPFM</name>
<sequence length="148" mass="16388">MTSEQESLSMVPSDETIATLIRESKTIAVVGISDKLGRPSLTVSSYLQDHGYSVLPVNPVLESVGHVKCHPSLEALPETPDMVVVFRKPADVPGVVREAANRGIRRIWIQEGIRSPEGYRLAEEHQMQIVMDRCIMKEIMRLGKGTGH</sequence>
<dbReference type="PANTHER" id="PTHR33303:SF2">
    <property type="entry name" value="COA-BINDING DOMAIN-CONTAINING PROTEIN"/>
    <property type="match status" value="1"/>
</dbReference>
<dbReference type="KEGG" id="lfi:LFML04_0568"/>
<proteinExistence type="predicted"/>
<dbReference type="PANTHER" id="PTHR33303">
    <property type="entry name" value="CYTOPLASMIC PROTEIN-RELATED"/>
    <property type="match status" value="1"/>
</dbReference>
<dbReference type="EMBL" id="CP002919">
    <property type="protein sequence ID" value="AFS52805.1"/>
    <property type="molecule type" value="Genomic_DNA"/>
</dbReference>
<accession>J9Z8N5</accession>
<dbReference type="SMART" id="SM00881">
    <property type="entry name" value="CoA_binding"/>
    <property type="match status" value="1"/>
</dbReference>
<dbReference type="STRING" id="1048260.LFML04_0568"/>
<dbReference type="HOGENOM" id="CLU_112567_0_0_0"/>
<dbReference type="PATRIC" id="fig|1048260.3.peg.608"/>
<protein>
    <submittedName>
        <fullName evidence="2">Putative CoA-binding protein</fullName>
    </submittedName>
</protein>
<evidence type="ECO:0000259" key="1">
    <source>
        <dbReference type="SMART" id="SM00881"/>
    </source>
</evidence>
<feature type="domain" description="CoA-binding" evidence="1">
    <location>
        <begin position="20"/>
        <end position="113"/>
    </location>
</feature>